<dbReference type="InterPro" id="IPR043131">
    <property type="entry name" value="BCAT-like_N"/>
</dbReference>
<dbReference type="AlphaFoldDB" id="A0A0U5FEN5"/>
<dbReference type="EMBL" id="CCXZ01000112">
    <property type="protein sequence ID" value="CEG15541.1"/>
    <property type="molecule type" value="Genomic_DNA"/>
</dbReference>
<dbReference type="InterPro" id="IPR036038">
    <property type="entry name" value="Aminotransferase-like"/>
</dbReference>
<dbReference type="KEGG" id="xcr:J163_01429"/>
<comment type="caution">
    <text evidence="2">The sequence shown here is derived from an EMBL/GenBank/DDBJ whole genome shotgun (WGS) entry which is preliminary data.</text>
</comment>
<reference evidence="2 3" key="1">
    <citation type="submission" date="2014-09" db="EMBL/GenBank/DDBJ databases">
        <authorList>
            <person name="Regsiter A."/>
        </authorList>
    </citation>
    <scope>NUCLEOTIDE SEQUENCE [LARGE SCALE GENOMIC DNA]</scope>
</reference>
<organism evidence="2 3">
    <name type="scientific">Xanthomonas citri pv. citri</name>
    <dbReference type="NCBI Taxonomy" id="611301"/>
    <lineage>
        <taxon>Bacteria</taxon>
        <taxon>Pseudomonadati</taxon>
        <taxon>Pseudomonadota</taxon>
        <taxon>Gammaproteobacteria</taxon>
        <taxon>Lysobacterales</taxon>
        <taxon>Lysobacteraceae</taxon>
        <taxon>Xanthomonas</taxon>
    </lineage>
</organism>
<dbReference type="Gene3D" id="3.20.10.10">
    <property type="entry name" value="D-amino Acid Aminotransferase, subunit A, domain 2"/>
    <property type="match status" value="1"/>
</dbReference>
<dbReference type="KEGG" id="xcu:J159_01429"/>
<dbReference type="KEGG" id="xcw:J162_01429"/>
<evidence type="ECO:0000313" key="2">
    <source>
        <dbReference type="EMBL" id="CEG15541.1"/>
    </source>
</evidence>
<proteinExistence type="inferred from homology"/>
<dbReference type="Gene3D" id="3.30.470.10">
    <property type="match status" value="1"/>
</dbReference>
<dbReference type="NCBIfam" id="NF006734">
    <property type="entry name" value="PRK09266.1"/>
    <property type="match status" value="1"/>
</dbReference>
<dbReference type="PANTHER" id="PTHR42743:SF2">
    <property type="entry name" value="AMINODEOXYCHORISMATE LYASE"/>
    <property type="match status" value="1"/>
</dbReference>
<dbReference type="PANTHER" id="PTHR42743">
    <property type="entry name" value="AMINO-ACID AMINOTRANSFERASE"/>
    <property type="match status" value="1"/>
</dbReference>
<sequence length="274" mass="29116">MVGTGAGVVVPLIFCNGIAATAQQLGAAALNNYGHFTTLQVRDNAVLGLDLHLQRLQHDSAALFGAAADPDAIRAQLRVALSAAGSTDASVRITVFSQDFDLRDPSRAVALDVLISLSPAAQMPATAVRVQPAHYVREQPLRKHVGTFALLQLRRQAMLAGFDDALLIDPQGRLVEGAFWNLGLWQQGRVVWPQGPALPGTRQRLLQAGLQALGIEQEARPVTLGELQAFDGGFSCNARGQQALAAVGSVQWPDAAAQLAILEQALQTQAWQAI</sequence>
<dbReference type="KEGG" id="xcm:J164_01429"/>
<evidence type="ECO:0000313" key="3">
    <source>
        <dbReference type="Proteomes" id="UP000052230"/>
    </source>
</evidence>
<dbReference type="GO" id="GO:0008153">
    <property type="term" value="P:4-aminobenzoate biosynthetic process"/>
    <property type="evidence" value="ECO:0007669"/>
    <property type="project" value="TreeGrafter"/>
</dbReference>
<dbReference type="GO" id="GO:0005829">
    <property type="term" value="C:cytosol"/>
    <property type="evidence" value="ECO:0007669"/>
    <property type="project" value="TreeGrafter"/>
</dbReference>
<evidence type="ECO:0000256" key="1">
    <source>
        <dbReference type="ARBA" id="ARBA00009320"/>
    </source>
</evidence>
<gene>
    <name evidence="2" type="ORF">XAC3562_200153</name>
</gene>
<dbReference type="InterPro" id="IPR043132">
    <property type="entry name" value="BCAT-like_C"/>
</dbReference>
<protein>
    <recommendedName>
        <fullName evidence="4">Aminotransferase class IV family protein</fullName>
    </recommendedName>
</protein>
<dbReference type="KEGG" id="xcn:J169_01429"/>
<comment type="similarity">
    <text evidence="1">Belongs to the class-IV pyridoxal-phosphate-dependent aminotransferase family.</text>
</comment>
<name>A0A0U5FEN5_XANCI</name>
<dbReference type="KEGG" id="xcf:J172_01424"/>
<keyword evidence="3" id="KW-1185">Reference proteome</keyword>
<accession>A0A0U5FEN5</accession>
<dbReference type="SUPFAM" id="SSF56752">
    <property type="entry name" value="D-aminoacid aminotransferase-like PLP-dependent enzymes"/>
    <property type="match status" value="1"/>
</dbReference>
<dbReference type="Proteomes" id="UP000052230">
    <property type="component" value="Unassembled WGS sequence"/>
</dbReference>
<dbReference type="InterPro" id="IPR001544">
    <property type="entry name" value="Aminotrans_IV"/>
</dbReference>
<dbReference type="Pfam" id="PF01063">
    <property type="entry name" value="Aminotran_4"/>
    <property type="match status" value="1"/>
</dbReference>
<dbReference type="GO" id="GO:0008696">
    <property type="term" value="F:4-amino-4-deoxychorismate lyase activity"/>
    <property type="evidence" value="ECO:0007669"/>
    <property type="project" value="TreeGrafter"/>
</dbReference>
<evidence type="ECO:0008006" key="4">
    <source>
        <dbReference type="Google" id="ProtNLM"/>
    </source>
</evidence>
<dbReference type="InterPro" id="IPR050571">
    <property type="entry name" value="Class-IV_PLP-Dep_Aminotrnsfr"/>
</dbReference>